<organism evidence="9 10">
    <name type="scientific">Seminavis robusta</name>
    <dbReference type="NCBI Taxonomy" id="568900"/>
    <lineage>
        <taxon>Eukaryota</taxon>
        <taxon>Sar</taxon>
        <taxon>Stramenopiles</taxon>
        <taxon>Ochrophyta</taxon>
        <taxon>Bacillariophyta</taxon>
        <taxon>Bacillariophyceae</taxon>
        <taxon>Bacillariophycidae</taxon>
        <taxon>Naviculales</taxon>
        <taxon>Naviculaceae</taxon>
        <taxon>Seminavis</taxon>
    </lineage>
</organism>
<evidence type="ECO:0000256" key="8">
    <source>
        <dbReference type="SAM" id="Phobius"/>
    </source>
</evidence>
<evidence type="ECO:0000256" key="6">
    <source>
        <dbReference type="ARBA" id="ARBA00023136"/>
    </source>
</evidence>
<keyword evidence="5 8" id="KW-1133">Transmembrane helix</keyword>
<keyword evidence="4" id="KW-0677">Repeat</keyword>
<sequence>MKKKTRRTRRQEPMMAGVYNNKPATPTMYVFSDIGEDKGEQEKKEMDLVIGRQHPTTFPNSSQPSHSSPQALDDVISSIQPLPTSTLPSLHRARRVREDGPGAYAVAGIRPIFHRPRSRRLTGRIPDMEARGLELVPTSQSDRDHNNGLIHADISNLLAFNFTRHNSEESTSNDAGLIHADPVDDLENGEIPMAEPITTRAKRLWKRKLFLFLSLETMVALVLVLIILVAFLLARKSSNQAQSAKQQNGVIPIQEYPGTTASITQSPISLPVWERLNLPDYTIRAMENPRSPQTKAYQWLSSNINKSNNTQHLPLWRLKQRFALATLYYSTRGDYWVKHQGWLDWDSNECNWEQLRWSDSQDREVACNDNGQLLSLEFAYANNLDGKMPPEISLLCDSLESLLLSWNLQLKGNIPTEVGLMTRLTALGFSATHLSGTLPTELGRLRSLENLIIAHSKLDGTLPTELGNLSNLKVLVSAQANISGSIPTEILRMSNLKTLSFSEFPLLDTEFFLHQVVGNLHNLELLSLAGRKIGGFTSIPSEIGRLTNLRSIGITDFQLNGTIPSEMGLLTKLAYLTLQRNSISGALPEELSKMSELRLLNIQTNQLEGRPLEQGGLHQLTKLQQLHINDNLFSGSLPTEVGLLSSLEILELQSTKISGTLPTQLFLLDNLTSLVVMNTSLTGSISDGLCGVLLSPHEMNYFGGNVYAVPTSNLSVCYGTSLCGCTCENCSKA</sequence>
<keyword evidence="2" id="KW-0433">Leucine-rich repeat</keyword>
<evidence type="ECO:0000256" key="3">
    <source>
        <dbReference type="ARBA" id="ARBA00022692"/>
    </source>
</evidence>
<feature type="region of interest" description="Disordered" evidence="7">
    <location>
        <begin position="53"/>
        <end position="72"/>
    </location>
</feature>
<feature type="compositionally biased region" description="Low complexity" evidence="7">
    <location>
        <begin position="61"/>
        <end position="70"/>
    </location>
</feature>
<evidence type="ECO:0000256" key="1">
    <source>
        <dbReference type="ARBA" id="ARBA00004370"/>
    </source>
</evidence>
<accession>A0A9N8EC47</accession>
<evidence type="ECO:0000256" key="5">
    <source>
        <dbReference type="ARBA" id="ARBA00022989"/>
    </source>
</evidence>
<evidence type="ECO:0000313" key="9">
    <source>
        <dbReference type="EMBL" id="CAB9516494.1"/>
    </source>
</evidence>
<name>A0A9N8EC47_9STRA</name>
<dbReference type="PANTHER" id="PTHR27008">
    <property type="entry name" value="OS04G0122200 PROTEIN"/>
    <property type="match status" value="1"/>
</dbReference>
<keyword evidence="9" id="KW-0418">Kinase</keyword>
<dbReference type="GO" id="GO:0016020">
    <property type="term" value="C:membrane"/>
    <property type="evidence" value="ECO:0007669"/>
    <property type="project" value="UniProtKB-SubCell"/>
</dbReference>
<evidence type="ECO:0000256" key="7">
    <source>
        <dbReference type="SAM" id="MobiDB-lite"/>
    </source>
</evidence>
<keyword evidence="6 8" id="KW-0472">Membrane</keyword>
<proteinExistence type="predicted"/>
<reference evidence="9" key="1">
    <citation type="submission" date="2020-06" db="EMBL/GenBank/DDBJ databases">
        <authorList>
            <consortium name="Plant Systems Biology data submission"/>
        </authorList>
    </citation>
    <scope>NUCLEOTIDE SEQUENCE</scope>
    <source>
        <strain evidence="9">D6</strain>
    </source>
</reference>
<dbReference type="PANTHER" id="PTHR27008:SF497">
    <property type="entry name" value="OS11G0695000 PROTEIN"/>
    <property type="match status" value="1"/>
</dbReference>
<comment type="subcellular location">
    <subcellularLocation>
        <location evidence="1">Membrane</location>
    </subcellularLocation>
</comment>
<dbReference type="Proteomes" id="UP001153069">
    <property type="component" value="Unassembled WGS sequence"/>
</dbReference>
<evidence type="ECO:0000256" key="4">
    <source>
        <dbReference type="ARBA" id="ARBA00022737"/>
    </source>
</evidence>
<dbReference type="AlphaFoldDB" id="A0A9N8EC47"/>
<dbReference type="InterPro" id="IPR051809">
    <property type="entry name" value="Plant_receptor-like_S/T_kinase"/>
</dbReference>
<feature type="region of interest" description="Disordered" evidence="7">
    <location>
        <begin position="1"/>
        <end position="26"/>
    </location>
</feature>
<dbReference type="Gene3D" id="3.80.10.10">
    <property type="entry name" value="Ribonuclease Inhibitor"/>
    <property type="match status" value="3"/>
</dbReference>
<dbReference type="EMBL" id="CAICTM010000786">
    <property type="protein sequence ID" value="CAB9516494.1"/>
    <property type="molecule type" value="Genomic_DNA"/>
</dbReference>
<dbReference type="FunFam" id="3.80.10.10:FF:000041">
    <property type="entry name" value="LRR receptor-like serine/threonine-protein kinase ERECTA"/>
    <property type="match status" value="2"/>
</dbReference>
<dbReference type="SUPFAM" id="SSF52058">
    <property type="entry name" value="L domain-like"/>
    <property type="match status" value="1"/>
</dbReference>
<evidence type="ECO:0000313" key="10">
    <source>
        <dbReference type="Proteomes" id="UP001153069"/>
    </source>
</evidence>
<dbReference type="GO" id="GO:0016301">
    <property type="term" value="F:kinase activity"/>
    <property type="evidence" value="ECO:0007669"/>
    <property type="project" value="UniProtKB-KW"/>
</dbReference>
<comment type="caution">
    <text evidence="9">The sequence shown here is derived from an EMBL/GenBank/DDBJ whole genome shotgun (WGS) entry which is preliminary data.</text>
</comment>
<keyword evidence="9" id="KW-0675">Receptor</keyword>
<dbReference type="OrthoDB" id="676979at2759"/>
<dbReference type="InterPro" id="IPR032675">
    <property type="entry name" value="LRR_dom_sf"/>
</dbReference>
<keyword evidence="10" id="KW-1185">Reference proteome</keyword>
<keyword evidence="9" id="KW-0808">Transferase</keyword>
<keyword evidence="3 8" id="KW-0812">Transmembrane</keyword>
<feature type="transmembrane region" description="Helical" evidence="8">
    <location>
        <begin position="209"/>
        <end position="234"/>
    </location>
</feature>
<evidence type="ECO:0000256" key="2">
    <source>
        <dbReference type="ARBA" id="ARBA00022614"/>
    </source>
</evidence>
<gene>
    <name evidence="9" type="ORF">SEMRO_787_G202370.1</name>
</gene>
<protein>
    <submittedName>
        <fullName evidence="9">LRR receptor-like serine threonine-protein kinase</fullName>
    </submittedName>
</protein>